<organism evidence="3 4">
    <name type="scientific">Homarus americanus</name>
    <name type="common">American lobster</name>
    <dbReference type="NCBI Taxonomy" id="6706"/>
    <lineage>
        <taxon>Eukaryota</taxon>
        <taxon>Metazoa</taxon>
        <taxon>Ecdysozoa</taxon>
        <taxon>Arthropoda</taxon>
        <taxon>Crustacea</taxon>
        <taxon>Multicrustacea</taxon>
        <taxon>Malacostraca</taxon>
        <taxon>Eumalacostraca</taxon>
        <taxon>Eucarida</taxon>
        <taxon>Decapoda</taxon>
        <taxon>Pleocyemata</taxon>
        <taxon>Astacidea</taxon>
        <taxon>Nephropoidea</taxon>
        <taxon>Nephropidae</taxon>
        <taxon>Homarus</taxon>
    </lineage>
</organism>
<evidence type="ECO:0000256" key="1">
    <source>
        <dbReference type="SAM" id="Phobius"/>
    </source>
</evidence>
<feature type="chain" id="PRO_5035203441" evidence="2">
    <location>
        <begin position="23"/>
        <end position="79"/>
    </location>
</feature>
<feature type="transmembrane region" description="Helical" evidence="1">
    <location>
        <begin position="60"/>
        <end position="76"/>
    </location>
</feature>
<name>A0A8J5K0G6_HOMAM</name>
<gene>
    <name evidence="3" type="ORF">Hamer_G005419</name>
</gene>
<comment type="caution">
    <text evidence="3">The sequence shown here is derived from an EMBL/GenBank/DDBJ whole genome shotgun (WGS) entry which is preliminary data.</text>
</comment>
<evidence type="ECO:0000256" key="2">
    <source>
        <dbReference type="SAM" id="SignalP"/>
    </source>
</evidence>
<keyword evidence="1" id="KW-1133">Transmembrane helix</keyword>
<sequence length="79" mass="8466">MKTITMVILLLGVLNGVGIGDGQKGCADKVYPAICQNGNFEGLVSEHVCFCNSFLCNSSSLPSIFLPLLVLSYLLLKLM</sequence>
<evidence type="ECO:0000313" key="3">
    <source>
        <dbReference type="EMBL" id="KAG7167086.1"/>
    </source>
</evidence>
<protein>
    <submittedName>
        <fullName evidence="3">Uncharacterized protein</fullName>
    </submittedName>
</protein>
<keyword evidence="1" id="KW-0812">Transmembrane</keyword>
<accession>A0A8J5K0G6</accession>
<reference evidence="3" key="1">
    <citation type="journal article" date="2021" name="Sci. Adv.">
        <title>The American lobster genome reveals insights on longevity, neural, and immune adaptations.</title>
        <authorList>
            <person name="Polinski J.M."/>
            <person name="Zimin A.V."/>
            <person name="Clark K.F."/>
            <person name="Kohn A.B."/>
            <person name="Sadowski N."/>
            <person name="Timp W."/>
            <person name="Ptitsyn A."/>
            <person name="Khanna P."/>
            <person name="Romanova D.Y."/>
            <person name="Williams P."/>
            <person name="Greenwood S.J."/>
            <person name="Moroz L.L."/>
            <person name="Walt D.R."/>
            <person name="Bodnar A.G."/>
        </authorList>
    </citation>
    <scope>NUCLEOTIDE SEQUENCE</scope>
    <source>
        <strain evidence="3">GMGI-L3</strain>
    </source>
</reference>
<evidence type="ECO:0000313" key="4">
    <source>
        <dbReference type="Proteomes" id="UP000747542"/>
    </source>
</evidence>
<keyword evidence="1" id="KW-0472">Membrane</keyword>
<dbReference type="EMBL" id="JAHLQT010021845">
    <property type="protein sequence ID" value="KAG7167086.1"/>
    <property type="molecule type" value="Genomic_DNA"/>
</dbReference>
<feature type="signal peptide" evidence="2">
    <location>
        <begin position="1"/>
        <end position="22"/>
    </location>
</feature>
<keyword evidence="2" id="KW-0732">Signal</keyword>
<dbReference type="Proteomes" id="UP000747542">
    <property type="component" value="Unassembled WGS sequence"/>
</dbReference>
<proteinExistence type="predicted"/>
<dbReference type="AlphaFoldDB" id="A0A8J5K0G6"/>
<keyword evidence="4" id="KW-1185">Reference proteome</keyword>